<protein>
    <submittedName>
        <fullName evidence="5">MoxR-like ATPase</fullName>
    </submittedName>
</protein>
<dbReference type="PIRSF" id="PIRSF002849">
    <property type="entry name" value="AAA_ATPase_chaperone_MoxR_prd"/>
    <property type="match status" value="1"/>
</dbReference>
<dbReference type="InterPro" id="IPR041628">
    <property type="entry name" value="ChlI/MoxR_AAA_lid"/>
</dbReference>
<dbReference type="OrthoDB" id="9808397at2"/>
<dbReference type="SMART" id="SM00382">
    <property type="entry name" value="AAA"/>
    <property type="match status" value="1"/>
</dbReference>
<dbReference type="InterPro" id="IPR050764">
    <property type="entry name" value="CbbQ/NirQ/NorQ/GpvN"/>
</dbReference>
<dbReference type="InterPro" id="IPR003593">
    <property type="entry name" value="AAA+_ATPase"/>
</dbReference>
<comment type="similarity">
    <text evidence="3">Belongs to the MoxR family.</text>
</comment>
<keyword evidence="1" id="KW-0547">Nucleotide-binding</keyword>
<dbReference type="PANTHER" id="PTHR42759:SF1">
    <property type="entry name" value="MAGNESIUM-CHELATASE SUBUNIT CHLD"/>
    <property type="match status" value="1"/>
</dbReference>
<sequence length="319" mass="35731">MENQTLDTTQIATRSEQVINHLKEVVVGQDRTIQLMWAAILTKGHVMVEGVPGLGKTLLVRSLGQVIDASFARIQFTPDLMPADVTGTKVFDLQSGRFNFKQGPLFTQLLLADEINRTPPKTQSALLEAMEEGQITIDGEGRKLPDLFFVVATQNPIEYEGTYPLPEAQLDRFALQLTMDYPGEEEELEVLRGHRVTTRRESTLTPMITAEEIVAFRQQVEQVRTEDSVIRYVASLIRATRAHPQVLLGASPRAGTSLLALSRAIAAMDNREYVTPDDVKWVIQPALRHRLIMSPDVELEGFKTDDLIEEITRTVSVPR</sequence>
<proteinExistence type="inferred from homology"/>
<dbReference type="GO" id="GO:0016887">
    <property type="term" value="F:ATP hydrolysis activity"/>
    <property type="evidence" value="ECO:0007669"/>
    <property type="project" value="InterPro"/>
</dbReference>
<dbReference type="AlphaFoldDB" id="A0A2T4ZAE7"/>
<accession>A0A2T4ZAE7</accession>
<comment type="caution">
    <text evidence="5">The sequence shown here is derived from an EMBL/GenBank/DDBJ whole genome shotgun (WGS) entry which is preliminary data.</text>
</comment>
<organism evidence="5 6">
    <name type="scientific">Desmospora activa DSM 45169</name>
    <dbReference type="NCBI Taxonomy" id="1121389"/>
    <lineage>
        <taxon>Bacteria</taxon>
        <taxon>Bacillati</taxon>
        <taxon>Bacillota</taxon>
        <taxon>Bacilli</taxon>
        <taxon>Bacillales</taxon>
        <taxon>Thermoactinomycetaceae</taxon>
        <taxon>Desmospora</taxon>
    </lineage>
</organism>
<feature type="domain" description="AAA+ ATPase" evidence="4">
    <location>
        <begin position="42"/>
        <end position="183"/>
    </location>
</feature>
<dbReference type="InterPro" id="IPR011703">
    <property type="entry name" value="ATPase_AAA-3"/>
</dbReference>
<evidence type="ECO:0000256" key="2">
    <source>
        <dbReference type="ARBA" id="ARBA00022840"/>
    </source>
</evidence>
<gene>
    <name evidence="5" type="ORF">C8J48_1464</name>
</gene>
<dbReference type="SUPFAM" id="SSF52540">
    <property type="entry name" value="P-loop containing nucleoside triphosphate hydrolases"/>
    <property type="match status" value="1"/>
</dbReference>
<dbReference type="Pfam" id="PF07726">
    <property type="entry name" value="AAA_3"/>
    <property type="match status" value="1"/>
</dbReference>
<dbReference type="InterPro" id="IPR027417">
    <property type="entry name" value="P-loop_NTPase"/>
</dbReference>
<dbReference type="Gene3D" id="3.40.50.300">
    <property type="entry name" value="P-loop containing nucleotide triphosphate hydrolases"/>
    <property type="match status" value="1"/>
</dbReference>
<evidence type="ECO:0000313" key="5">
    <source>
        <dbReference type="EMBL" id="PTM58868.1"/>
    </source>
</evidence>
<dbReference type="Proteomes" id="UP000241639">
    <property type="component" value="Unassembled WGS sequence"/>
</dbReference>
<evidence type="ECO:0000313" key="6">
    <source>
        <dbReference type="Proteomes" id="UP000241639"/>
    </source>
</evidence>
<dbReference type="Pfam" id="PF17863">
    <property type="entry name" value="AAA_lid_2"/>
    <property type="match status" value="1"/>
</dbReference>
<keyword evidence="2" id="KW-0067">ATP-binding</keyword>
<keyword evidence="6" id="KW-1185">Reference proteome</keyword>
<reference evidence="5 6" key="1">
    <citation type="submission" date="2018-04" db="EMBL/GenBank/DDBJ databases">
        <title>Genomic Encyclopedia of Archaeal and Bacterial Type Strains, Phase II (KMG-II): from individual species to whole genera.</title>
        <authorList>
            <person name="Goeker M."/>
        </authorList>
    </citation>
    <scope>NUCLEOTIDE SEQUENCE [LARGE SCALE GENOMIC DNA]</scope>
    <source>
        <strain evidence="5 6">DSM 45169</strain>
    </source>
</reference>
<dbReference type="Gene3D" id="1.10.8.80">
    <property type="entry name" value="Magnesium chelatase subunit I, C-Terminal domain"/>
    <property type="match status" value="1"/>
</dbReference>
<dbReference type="EMBL" id="PZZP01000001">
    <property type="protein sequence ID" value="PTM58868.1"/>
    <property type="molecule type" value="Genomic_DNA"/>
</dbReference>
<name>A0A2T4ZAE7_9BACL</name>
<evidence type="ECO:0000259" key="4">
    <source>
        <dbReference type="SMART" id="SM00382"/>
    </source>
</evidence>
<dbReference type="RefSeq" id="WP_107725619.1">
    <property type="nucleotide sequence ID" value="NZ_PZZP01000001.1"/>
</dbReference>
<evidence type="ECO:0000256" key="1">
    <source>
        <dbReference type="ARBA" id="ARBA00022741"/>
    </source>
</evidence>
<dbReference type="GO" id="GO:0005524">
    <property type="term" value="F:ATP binding"/>
    <property type="evidence" value="ECO:0007669"/>
    <property type="project" value="UniProtKB-KW"/>
</dbReference>
<evidence type="ECO:0000256" key="3">
    <source>
        <dbReference type="ARBA" id="ARBA00061607"/>
    </source>
</evidence>
<dbReference type="FunFam" id="3.40.50.300:FF:000640">
    <property type="entry name" value="MoxR family ATPase"/>
    <property type="match status" value="1"/>
</dbReference>
<dbReference type="PANTHER" id="PTHR42759">
    <property type="entry name" value="MOXR FAMILY PROTEIN"/>
    <property type="match status" value="1"/>
</dbReference>